<proteinExistence type="predicted"/>
<protein>
    <submittedName>
        <fullName evidence="1">Uncharacterized protein</fullName>
    </submittedName>
</protein>
<organism evidence="1">
    <name type="scientific">Cupriavidus taiwanensis</name>
    <dbReference type="NCBI Taxonomy" id="164546"/>
    <lineage>
        <taxon>Bacteria</taxon>
        <taxon>Pseudomonadati</taxon>
        <taxon>Pseudomonadota</taxon>
        <taxon>Betaproteobacteria</taxon>
        <taxon>Burkholderiales</taxon>
        <taxon>Burkholderiaceae</taxon>
        <taxon>Cupriavidus</taxon>
    </lineage>
</organism>
<comment type="caution">
    <text evidence="1">The sequence shown here is derived from an EMBL/GenBank/DDBJ whole genome shotgun (WGS) entry which is preliminary data.</text>
</comment>
<dbReference type="EMBL" id="OFSN01000019">
    <property type="protein sequence ID" value="SOY71253.1"/>
    <property type="molecule type" value="Genomic_DNA"/>
</dbReference>
<gene>
    <name evidence="1" type="ORF">CBM2586_B130151</name>
</gene>
<evidence type="ECO:0000313" key="1">
    <source>
        <dbReference type="EMBL" id="SOY71253.1"/>
    </source>
</evidence>
<sequence length="59" mass="6451">MRHRAAPAAAPHRAQSAPWGSIGRLVAVPAPLAMRERSLQANCRCGLNRRPASMYRRAS</sequence>
<dbReference type="AlphaFoldDB" id="A0A375CHP3"/>
<accession>A0A375CHP3</accession>
<name>A0A375CHP3_9BURK</name>
<reference evidence="1" key="1">
    <citation type="submission" date="2018-01" db="EMBL/GenBank/DDBJ databases">
        <authorList>
            <person name="Clerissi C."/>
        </authorList>
    </citation>
    <scope>NUCLEOTIDE SEQUENCE</scope>
    <source>
        <strain evidence="1">Cupriavidus taiwanensis LMG 19430</strain>
    </source>
</reference>
<dbReference type="Proteomes" id="UP000257016">
    <property type="component" value="Unassembled WGS sequence"/>
</dbReference>